<dbReference type="Pfam" id="PF00787">
    <property type="entry name" value="PX"/>
    <property type="match status" value="1"/>
</dbReference>
<sequence>MSDCNCEHLDDACLTSPNKNGDEIADPFTEVCSWRPRWLIDGVIFPVDGIEINSAKVTYTITVQLYGGLQWDIKKRYSEIREMHKGIGERVKHLNFPFKYFFWNLKAHVLLKRRQQLEAYITELLEIRPFLFRQLYNFLGVYENIKSLERKHKRATNAGGVQT</sequence>
<evidence type="ECO:0000259" key="1">
    <source>
        <dbReference type="PROSITE" id="PS50195"/>
    </source>
</evidence>
<dbReference type="GO" id="GO:0035091">
    <property type="term" value="F:phosphatidylinositol binding"/>
    <property type="evidence" value="ECO:0007669"/>
    <property type="project" value="InterPro"/>
</dbReference>
<dbReference type="OrthoDB" id="91826at2759"/>
<dbReference type="CDD" id="cd06093">
    <property type="entry name" value="PX_domain"/>
    <property type="match status" value="1"/>
</dbReference>
<dbReference type="Gene3D" id="3.30.1520.10">
    <property type="entry name" value="Phox-like domain"/>
    <property type="match status" value="1"/>
</dbReference>
<organism evidence="2 3">
    <name type="scientific">Bremia lactucae</name>
    <name type="common">Lettuce downy mildew</name>
    <dbReference type="NCBI Taxonomy" id="4779"/>
    <lineage>
        <taxon>Eukaryota</taxon>
        <taxon>Sar</taxon>
        <taxon>Stramenopiles</taxon>
        <taxon>Oomycota</taxon>
        <taxon>Peronosporomycetes</taxon>
        <taxon>Peronosporales</taxon>
        <taxon>Peronosporaceae</taxon>
        <taxon>Bremia</taxon>
    </lineage>
</organism>
<dbReference type="InterPro" id="IPR001683">
    <property type="entry name" value="PX_dom"/>
</dbReference>
<keyword evidence="3" id="KW-1185">Reference proteome</keyword>
<dbReference type="EMBL" id="SHOA02000017">
    <property type="protein sequence ID" value="TDH66532.1"/>
    <property type="molecule type" value="Genomic_DNA"/>
</dbReference>
<comment type="caution">
    <text evidence="2">The sequence shown here is derived from an EMBL/GenBank/DDBJ whole genome shotgun (WGS) entry which is preliminary data.</text>
</comment>
<evidence type="ECO:0000313" key="2">
    <source>
        <dbReference type="EMBL" id="TDH66532.1"/>
    </source>
</evidence>
<dbReference type="PROSITE" id="PS50195">
    <property type="entry name" value="PX"/>
    <property type="match status" value="1"/>
</dbReference>
<dbReference type="GeneID" id="94351553"/>
<dbReference type="KEGG" id="blac:94351553"/>
<dbReference type="SUPFAM" id="SSF64268">
    <property type="entry name" value="PX domain"/>
    <property type="match status" value="1"/>
</dbReference>
<gene>
    <name evidence="2" type="ORF">CCR75_007826</name>
</gene>
<dbReference type="RefSeq" id="XP_067816031.1">
    <property type="nucleotide sequence ID" value="XM_067965882.1"/>
</dbReference>
<dbReference type="InterPro" id="IPR036871">
    <property type="entry name" value="PX_dom_sf"/>
</dbReference>
<evidence type="ECO:0000313" key="3">
    <source>
        <dbReference type="Proteomes" id="UP000294530"/>
    </source>
</evidence>
<feature type="domain" description="PX" evidence="1">
    <location>
        <begin position="37"/>
        <end position="152"/>
    </location>
</feature>
<dbReference type="Proteomes" id="UP000294530">
    <property type="component" value="Unassembled WGS sequence"/>
</dbReference>
<name>A0A976FGY3_BRELC</name>
<proteinExistence type="predicted"/>
<protein>
    <recommendedName>
        <fullName evidence="1">PX domain-containing protein</fullName>
    </recommendedName>
</protein>
<accession>A0A976FGY3</accession>
<dbReference type="AlphaFoldDB" id="A0A976FGY3"/>
<reference evidence="2 3" key="1">
    <citation type="journal article" date="2021" name="Genome Biol.">
        <title>AFLAP: assembly-free linkage analysis pipeline using k-mers from genome sequencing data.</title>
        <authorList>
            <person name="Fletcher K."/>
            <person name="Zhang L."/>
            <person name="Gil J."/>
            <person name="Han R."/>
            <person name="Cavanaugh K."/>
            <person name="Michelmore R."/>
        </authorList>
    </citation>
    <scope>NUCLEOTIDE SEQUENCE [LARGE SCALE GENOMIC DNA]</scope>
    <source>
        <strain evidence="2 3">SF5</strain>
    </source>
</reference>